<name>A0ABY6Q118_9ACTN</name>
<accession>A0ABY6Q118</accession>
<evidence type="ECO:0000313" key="2">
    <source>
        <dbReference type="Proteomes" id="UP001164963"/>
    </source>
</evidence>
<proteinExistence type="predicted"/>
<dbReference type="Proteomes" id="UP001164963">
    <property type="component" value="Chromosome"/>
</dbReference>
<dbReference type="RefSeq" id="WP_265546670.1">
    <property type="nucleotide sequence ID" value="NZ_CP098740.1"/>
</dbReference>
<keyword evidence="2" id="KW-1185">Reference proteome</keyword>
<protein>
    <recommendedName>
        <fullName evidence="3">DUF1877 family protein</fullName>
    </recommendedName>
</protein>
<evidence type="ECO:0008006" key="3">
    <source>
        <dbReference type="Google" id="ProtNLM"/>
    </source>
</evidence>
<sequence length="201" mass="22598">MGVDLTTLIADWSWLAEAPPPQRLERLRNAWYDDETGLWDYDGNGTDGGWEWPRGPHSALFGVYEFPGTLGSYKPHFWAGEAWEKARDHVDADVRADLDALLGGLIWNGPDFDDEEPGEGHAFFSGGYGLLVAQSPEGVRELLATWERVRPRLEELRAPYEERSEASQYRGFDAFVRLLTDWGEVLAEAARRGWGIAGVSE</sequence>
<reference evidence="1" key="1">
    <citation type="journal article" date="2022" name="Front. Microbiol.">
        <title>Mirubactin C rescues the lethal effect of cell wall biosynthesis mutations in Bacillus subtilis.</title>
        <authorList>
            <person name="Kepplinger B."/>
            <person name="Wen X."/>
            <person name="Tyler A.R."/>
            <person name="Kim B.Y."/>
            <person name="Brown J."/>
            <person name="Banks P."/>
            <person name="Dashti Y."/>
            <person name="Mackenzie E.S."/>
            <person name="Wills C."/>
            <person name="Kawai Y."/>
            <person name="Waldron K.J."/>
            <person name="Allenby N.E.E."/>
            <person name="Wu L.J."/>
            <person name="Hall M.J."/>
            <person name="Errington J."/>
        </authorList>
    </citation>
    <scope>NUCLEOTIDE SEQUENCE</scope>
    <source>
        <strain evidence="1">MDA8-470</strain>
    </source>
</reference>
<dbReference type="EMBL" id="CP098740">
    <property type="protein sequence ID" value="UZK58122.1"/>
    <property type="molecule type" value="Genomic_DNA"/>
</dbReference>
<organism evidence="1 2">
    <name type="scientific">Streptomyces drozdowiczii</name>
    <dbReference type="NCBI Taxonomy" id="202862"/>
    <lineage>
        <taxon>Bacteria</taxon>
        <taxon>Bacillati</taxon>
        <taxon>Actinomycetota</taxon>
        <taxon>Actinomycetes</taxon>
        <taxon>Kitasatosporales</taxon>
        <taxon>Streptomycetaceae</taxon>
        <taxon>Streptomyces</taxon>
    </lineage>
</organism>
<gene>
    <name evidence="1" type="ORF">NEH16_32195</name>
</gene>
<evidence type="ECO:0000313" key="1">
    <source>
        <dbReference type="EMBL" id="UZK58122.1"/>
    </source>
</evidence>